<sequence length="364" mass="40207">MRHTLIVFLSAVLWATGCAHSGAPSLPASHGQLSLAMAYHLDPEGNPREASELPPASLFNPGARGGVAPVRAREAFDEAVALLKGAPTEAQVRQASATLSAACAVDLYDACEFLLANFQREKRLEGPSPEVPAEVFRLRKPQVVVLRGRVDTDGRARELQVVEAPFPKFGEEVMRVAAATRYQPAMLAGHPIATSRLFRLQFQMPLENRTPEAELEWVRMRVARFPESADAWSHLAKLLGSRTPEAPGYVEALERLSALAPTYWWAANELSWQYVQTGRHAEAEPKVRVARQLAPRNPYVLETSAAVLWGLGRCDEALADQRQAVARLQEQWPREERERFERTLADYKRDCPGGSPPAPSPIAP</sequence>
<organism evidence="4 5">
    <name type="scientific">Myxococcus fulvus</name>
    <dbReference type="NCBI Taxonomy" id="33"/>
    <lineage>
        <taxon>Bacteria</taxon>
        <taxon>Pseudomonadati</taxon>
        <taxon>Myxococcota</taxon>
        <taxon>Myxococcia</taxon>
        <taxon>Myxococcales</taxon>
        <taxon>Cystobacterineae</taxon>
        <taxon>Myxococcaceae</taxon>
        <taxon>Myxococcus</taxon>
    </lineage>
</organism>
<proteinExistence type="predicted"/>
<gene>
    <name evidence="4" type="ORF">MFU01_74720</name>
</gene>
<feature type="domain" description="TonB C-terminal" evidence="3">
    <location>
        <begin position="132"/>
        <end position="203"/>
    </location>
</feature>
<dbReference type="Gene3D" id="1.25.40.10">
    <property type="entry name" value="Tetratricopeptide repeat domain"/>
    <property type="match status" value="1"/>
</dbReference>
<dbReference type="Pfam" id="PF03544">
    <property type="entry name" value="TonB_C"/>
    <property type="match status" value="1"/>
</dbReference>
<keyword evidence="2" id="KW-0732">Signal</keyword>
<feature type="compositionally biased region" description="Pro residues" evidence="1">
    <location>
        <begin position="354"/>
        <end position="364"/>
    </location>
</feature>
<dbReference type="PROSITE" id="PS51257">
    <property type="entry name" value="PROKAR_LIPOPROTEIN"/>
    <property type="match status" value="1"/>
</dbReference>
<dbReference type="GO" id="GO:0055085">
    <property type="term" value="P:transmembrane transport"/>
    <property type="evidence" value="ECO:0007669"/>
    <property type="project" value="InterPro"/>
</dbReference>
<dbReference type="OrthoDB" id="5503401at2"/>
<feature type="signal peptide" evidence="2">
    <location>
        <begin position="1"/>
        <end position="21"/>
    </location>
</feature>
<protein>
    <recommendedName>
        <fullName evidence="3">TonB C-terminal domain-containing protein</fullName>
    </recommendedName>
</protein>
<dbReference type="InterPro" id="IPR011990">
    <property type="entry name" value="TPR-like_helical_dom_sf"/>
</dbReference>
<feature type="compositionally biased region" description="Basic and acidic residues" evidence="1">
    <location>
        <begin position="332"/>
        <end position="351"/>
    </location>
</feature>
<dbReference type="AlphaFoldDB" id="A0A511TE42"/>
<feature type="chain" id="PRO_5021901862" description="TonB C-terminal domain-containing protein" evidence="2">
    <location>
        <begin position="22"/>
        <end position="364"/>
    </location>
</feature>
<evidence type="ECO:0000313" key="4">
    <source>
        <dbReference type="EMBL" id="GEN12435.1"/>
    </source>
</evidence>
<feature type="region of interest" description="Disordered" evidence="1">
    <location>
        <begin position="332"/>
        <end position="364"/>
    </location>
</feature>
<name>A0A511TE42_MYXFU</name>
<evidence type="ECO:0000259" key="3">
    <source>
        <dbReference type="Pfam" id="PF03544"/>
    </source>
</evidence>
<accession>A0A511TE42</accession>
<dbReference type="EMBL" id="BJXR01000062">
    <property type="protein sequence ID" value="GEN12435.1"/>
    <property type="molecule type" value="Genomic_DNA"/>
</dbReference>
<dbReference type="InterPro" id="IPR037682">
    <property type="entry name" value="TonB_C"/>
</dbReference>
<dbReference type="Proteomes" id="UP000321514">
    <property type="component" value="Unassembled WGS sequence"/>
</dbReference>
<dbReference type="SUPFAM" id="SSF74653">
    <property type="entry name" value="TolA/TonB C-terminal domain"/>
    <property type="match status" value="1"/>
</dbReference>
<dbReference type="RefSeq" id="WP_143097074.1">
    <property type="nucleotide sequence ID" value="NZ_BJXR01000062.1"/>
</dbReference>
<dbReference type="Gene3D" id="3.30.1150.10">
    <property type="match status" value="1"/>
</dbReference>
<comment type="caution">
    <text evidence="4">The sequence shown here is derived from an EMBL/GenBank/DDBJ whole genome shotgun (WGS) entry which is preliminary data.</text>
</comment>
<dbReference type="SUPFAM" id="SSF48452">
    <property type="entry name" value="TPR-like"/>
    <property type="match status" value="1"/>
</dbReference>
<evidence type="ECO:0000313" key="5">
    <source>
        <dbReference type="Proteomes" id="UP000321514"/>
    </source>
</evidence>
<evidence type="ECO:0000256" key="2">
    <source>
        <dbReference type="SAM" id="SignalP"/>
    </source>
</evidence>
<evidence type="ECO:0000256" key="1">
    <source>
        <dbReference type="SAM" id="MobiDB-lite"/>
    </source>
</evidence>
<reference evidence="4 5" key="1">
    <citation type="submission" date="2019-07" db="EMBL/GenBank/DDBJ databases">
        <title>Whole genome shotgun sequence of Myxococcus fulvus NBRC 100333.</title>
        <authorList>
            <person name="Hosoyama A."/>
            <person name="Uohara A."/>
            <person name="Ohji S."/>
            <person name="Ichikawa N."/>
        </authorList>
    </citation>
    <scope>NUCLEOTIDE SEQUENCE [LARGE SCALE GENOMIC DNA]</scope>
    <source>
        <strain evidence="4 5">NBRC 100333</strain>
    </source>
</reference>